<keyword evidence="4 5" id="KW-0143">Chaperone</keyword>
<evidence type="ECO:0000256" key="1">
    <source>
        <dbReference type="ARBA" id="ARBA00004496"/>
    </source>
</evidence>
<feature type="compositionally biased region" description="Basic and acidic residues" evidence="6">
    <location>
        <begin position="183"/>
        <end position="222"/>
    </location>
</feature>
<comment type="subcellular location">
    <subcellularLocation>
        <location evidence="1 5">Cytoplasm</location>
    </subcellularLocation>
</comment>
<keyword evidence="2 5" id="KW-0963">Cytoplasm</keyword>
<dbReference type="SUPFAM" id="SSF69737">
    <property type="entry name" value="Urease metallochaperone UreE, C-terminal domain"/>
    <property type="match status" value="1"/>
</dbReference>
<evidence type="ECO:0000259" key="7">
    <source>
        <dbReference type="SMART" id="SM00988"/>
    </source>
</evidence>
<dbReference type="Pfam" id="PF05194">
    <property type="entry name" value="UreE_C"/>
    <property type="match status" value="1"/>
</dbReference>
<sequence length="222" mass="23776">MLTVNKHMPQGGGLAAVLVRRAATLELDWDMRQKSRFAAIDSTGRELAVVLARGSVLRGGDVLVAEDGSLVAVRAAPQAVLRVTAATPLGLLRAAYHLGNRHIPVEVTPTHLHLENDPVLHDMLLRLGAQVALVDAPFEPEAGAYGGGHRHGHDASFAEDQALAQSVYALHDHGHAHGHSHGHSHDHSHDHSHGHEHGHDHSHDHDHKGCCGHGHGHDHPHG</sequence>
<dbReference type="NCBIfam" id="NF009762">
    <property type="entry name" value="PRK13263.1"/>
    <property type="match status" value="1"/>
</dbReference>
<dbReference type="InterPro" id="IPR012406">
    <property type="entry name" value="UreE"/>
</dbReference>
<keyword evidence="9" id="KW-1185">Reference proteome</keyword>
<dbReference type="Gene3D" id="2.60.260.20">
    <property type="entry name" value="Urease metallochaperone UreE, N-terminal domain"/>
    <property type="match status" value="1"/>
</dbReference>
<evidence type="ECO:0000256" key="6">
    <source>
        <dbReference type="SAM" id="MobiDB-lite"/>
    </source>
</evidence>
<dbReference type="SMART" id="SM00988">
    <property type="entry name" value="UreE_N"/>
    <property type="match status" value="1"/>
</dbReference>
<evidence type="ECO:0000256" key="5">
    <source>
        <dbReference type="HAMAP-Rule" id="MF_00822"/>
    </source>
</evidence>
<feature type="domain" description="UreE urease accessory N-terminal" evidence="7">
    <location>
        <begin position="1"/>
        <end position="71"/>
    </location>
</feature>
<dbReference type="Pfam" id="PF02814">
    <property type="entry name" value="UreE_N"/>
    <property type="match status" value="1"/>
</dbReference>
<gene>
    <name evidence="5 8" type="primary">ureE</name>
    <name evidence="8" type="ORF">ACFSPV_27445</name>
</gene>
<dbReference type="NCBIfam" id="NF009751">
    <property type="entry name" value="PRK13261.1-1"/>
    <property type="match status" value="1"/>
</dbReference>
<proteinExistence type="inferred from homology"/>
<dbReference type="InterPro" id="IPR007864">
    <property type="entry name" value="UreE_C_dom"/>
</dbReference>
<protein>
    <recommendedName>
        <fullName evidence="5">Urease accessory protein UreE</fullName>
    </recommendedName>
</protein>
<dbReference type="SUPFAM" id="SSF69287">
    <property type="entry name" value="Urease metallochaperone UreE, N-terminal domain"/>
    <property type="match status" value="1"/>
</dbReference>
<dbReference type="EMBL" id="JBHUIG010000039">
    <property type="protein sequence ID" value="MFD2322416.1"/>
    <property type="molecule type" value="Genomic_DNA"/>
</dbReference>
<evidence type="ECO:0000313" key="9">
    <source>
        <dbReference type="Proteomes" id="UP001597287"/>
    </source>
</evidence>
<feature type="region of interest" description="Disordered" evidence="6">
    <location>
        <begin position="173"/>
        <end position="222"/>
    </location>
</feature>
<dbReference type="RefSeq" id="WP_380107236.1">
    <property type="nucleotide sequence ID" value="NZ_JBHSIH010000001.1"/>
</dbReference>
<dbReference type="CDD" id="cd00571">
    <property type="entry name" value="UreE"/>
    <property type="match status" value="1"/>
</dbReference>
<comment type="function">
    <text evidence="5">Involved in urease metallocenter assembly. Binds nickel. Probably functions as a nickel donor during metallocenter assembly.</text>
</comment>
<evidence type="ECO:0000256" key="4">
    <source>
        <dbReference type="ARBA" id="ARBA00023186"/>
    </source>
</evidence>
<reference evidence="9" key="1">
    <citation type="journal article" date="2019" name="Int. J. Syst. Evol. Microbiol.">
        <title>The Global Catalogue of Microorganisms (GCM) 10K type strain sequencing project: providing services to taxonomists for standard genome sequencing and annotation.</title>
        <authorList>
            <consortium name="The Broad Institute Genomics Platform"/>
            <consortium name="The Broad Institute Genome Sequencing Center for Infectious Disease"/>
            <person name="Wu L."/>
            <person name="Ma J."/>
        </authorList>
    </citation>
    <scope>NUCLEOTIDE SEQUENCE [LARGE SCALE GENOMIC DNA]</scope>
    <source>
        <strain evidence="9">CCUG 62793</strain>
    </source>
</reference>
<dbReference type="Gene3D" id="3.30.70.790">
    <property type="entry name" value="UreE, C-terminal domain"/>
    <property type="match status" value="1"/>
</dbReference>
<name>A0ABW5EXP8_9BURK</name>
<organism evidence="8 9">
    <name type="scientific">Delftia deserti</name>
    <dbReference type="NCBI Taxonomy" id="1651218"/>
    <lineage>
        <taxon>Bacteria</taxon>
        <taxon>Pseudomonadati</taxon>
        <taxon>Pseudomonadota</taxon>
        <taxon>Betaproteobacteria</taxon>
        <taxon>Burkholderiales</taxon>
        <taxon>Comamonadaceae</taxon>
        <taxon>Delftia</taxon>
    </lineage>
</organism>
<dbReference type="InterPro" id="IPR004029">
    <property type="entry name" value="UreE_N"/>
</dbReference>
<keyword evidence="3 5" id="KW-0533">Nickel</keyword>
<dbReference type="InterPro" id="IPR036118">
    <property type="entry name" value="UreE_N_sf"/>
</dbReference>
<evidence type="ECO:0000256" key="3">
    <source>
        <dbReference type="ARBA" id="ARBA00022596"/>
    </source>
</evidence>
<evidence type="ECO:0000256" key="2">
    <source>
        <dbReference type="ARBA" id="ARBA00022490"/>
    </source>
</evidence>
<comment type="similarity">
    <text evidence="5">Belongs to the UreE family.</text>
</comment>
<dbReference type="HAMAP" id="MF_00822">
    <property type="entry name" value="UreE"/>
    <property type="match status" value="1"/>
</dbReference>
<dbReference type="Proteomes" id="UP001597287">
    <property type="component" value="Unassembled WGS sequence"/>
</dbReference>
<accession>A0ABW5EXP8</accession>
<comment type="caution">
    <text evidence="8">The sequence shown here is derived from an EMBL/GenBank/DDBJ whole genome shotgun (WGS) entry which is preliminary data.</text>
</comment>
<evidence type="ECO:0000313" key="8">
    <source>
        <dbReference type="EMBL" id="MFD2322416.1"/>
    </source>
</evidence>